<comment type="caution">
    <text evidence="3">The sequence shown here is derived from an EMBL/GenBank/DDBJ whole genome shotgun (WGS) entry which is preliminary data.</text>
</comment>
<feature type="transmembrane region" description="Helical" evidence="2">
    <location>
        <begin position="6"/>
        <end position="28"/>
    </location>
</feature>
<keyword evidence="2" id="KW-0472">Membrane</keyword>
<name>A0ABQ6IY67_9MICO</name>
<dbReference type="Proteomes" id="UP001157126">
    <property type="component" value="Unassembled WGS sequence"/>
</dbReference>
<protein>
    <submittedName>
        <fullName evidence="3">Uncharacterized protein</fullName>
    </submittedName>
</protein>
<evidence type="ECO:0000313" key="4">
    <source>
        <dbReference type="Proteomes" id="UP001157126"/>
    </source>
</evidence>
<evidence type="ECO:0000256" key="2">
    <source>
        <dbReference type="SAM" id="Phobius"/>
    </source>
</evidence>
<keyword evidence="4" id="KW-1185">Reference proteome</keyword>
<dbReference type="EMBL" id="BSUO01000001">
    <property type="protein sequence ID" value="GMA41639.1"/>
    <property type="molecule type" value="Genomic_DNA"/>
</dbReference>
<dbReference type="RefSeq" id="WP_284305181.1">
    <property type="nucleotide sequence ID" value="NZ_BSUO01000001.1"/>
</dbReference>
<organism evidence="3 4">
    <name type="scientific">Mobilicoccus caccae</name>
    <dbReference type="NCBI Taxonomy" id="1859295"/>
    <lineage>
        <taxon>Bacteria</taxon>
        <taxon>Bacillati</taxon>
        <taxon>Actinomycetota</taxon>
        <taxon>Actinomycetes</taxon>
        <taxon>Micrococcales</taxon>
        <taxon>Dermatophilaceae</taxon>
        <taxon>Mobilicoccus</taxon>
    </lineage>
</organism>
<sequence>MDFIALATTWFWYVMAFAAGMLVAWLLARQFVPAQHPREAIDLAVADLRRRHAERDDEDVTQDPAGPGSTAAEVRR</sequence>
<reference evidence="4" key="1">
    <citation type="journal article" date="2019" name="Int. J. Syst. Evol. Microbiol.">
        <title>The Global Catalogue of Microorganisms (GCM) 10K type strain sequencing project: providing services to taxonomists for standard genome sequencing and annotation.</title>
        <authorList>
            <consortium name="The Broad Institute Genomics Platform"/>
            <consortium name="The Broad Institute Genome Sequencing Center for Infectious Disease"/>
            <person name="Wu L."/>
            <person name="Ma J."/>
        </authorList>
    </citation>
    <scope>NUCLEOTIDE SEQUENCE [LARGE SCALE GENOMIC DNA]</scope>
    <source>
        <strain evidence="4">NBRC 113072</strain>
    </source>
</reference>
<evidence type="ECO:0000313" key="3">
    <source>
        <dbReference type="EMBL" id="GMA41639.1"/>
    </source>
</evidence>
<evidence type="ECO:0000256" key="1">
    <source>
        <dbReference type="SAM" id="MobiDB-lite"/>
    </source>
</evidence>
<feature type="region of interest" description="Disordered" evidence="1">
    <location>
        <begin position="53"/>
        <end position="76"/>
    </location>
</feature>
<gene>
    <name evidence="3" type="ORF">GCM10025883_36840</name>
</gene>
<proteinExistence type="predicted"/>
<keyword evidence="2" id="KW-0812">Transmembrane</keyword>
<accession>A0ABQ6IY67</accession>
<keyword evidence="2" id="KW-1133">Transmembrane helix</keyword>